<evidence type="ECO:0000313" key="3">
    <source>
        <dbReference type="Proteomes" id="UP000011873"/>
    </source>
</evidence>
<feature type="transmembrane region" description="Helical" evidence="1">
    <location>
        <begin position="6"/>
        <end position="27"/>
    </location>
</feature>
<evidence type="ECO:0000256" key="1">
    <source>
        <dbReference type="SAM" id="Phobius"/>
    </source>
</evidence>
<protein>
    <submittedName>
        <fullName evidence="2">Uncharacterized protein</fullName>
    </submittedName>
</protein>
<reference evidence="2 3" key="1">
    <citation type="submission" date="2013-01" db="EMBL/GenBank/DDBJ databases">
        <authorList>
            <person name="Harkins D.M."/>
            <person name="Durkin A.S."/>
            <person name="Brinkac L.M."/>
            <person name="Haft D.H."/>
            <person name="Selengut J.D."/>
            <person name="Sanka R."/>
            <person name="DePew J."/>
            <person name="Purushe J."/>
            <person name="Galloway R.L."/>
            <person name="Vinetz J.M."/>
            <person name="Sutton G.G."/>
            <person name="Nierman W.C."/>
            <person name="Fouts D.E."/>
        </authorList>
    </citation>
    <scope>NUCLEOTIDE SEQUENCE [LARGE SCALE GENOMIC DNA]</scope>
    <source>
        <strain evidence="2 3">Sponselee CDC</strain>
    </source>
</reference>
<evidence type="ECO:0000313" key="2">
    <source>
        <dbReference type="EMBL" id="EMJ81140.1"/>
    </source>
</evidence>
<dbReference type="Proteomes" id="UP000011873">
    <property type="component" value="Unassembled WGS sequence"/>
</dbReference>
<organism evidence="2 3">
    <name type="scientific">Leptospira borgpetersenii serovar Hardjo-bovis str. Sponselee</name>
    <dbReference type="NCBI Taxonomy" id="1303729"/>
    <lineage>
        <taxon>Bacteria</taxon>
        <taxon>Pseudomonadati</taxon>
        <taxon>Spirochaetota</taxon>
        <taxon>Spirochaetia</taxon>
        <taxon>Leptospirales</taxon>
        <taxon>Leptospiraceae</taxon>
        <taxon>Leptospira</taxon>
    </lineage>
</organism>
<dbReference type="PATRIC" id="fig|1218567.3.peg.2355"/>
<dbReference type="AlphaFoldDB" id="M6C4I1"/>
<dbReference type="EMBL" id="ANMU01000091">
    <property type="protein sequence ID" value="EMJ81140.1"/>
    <property type="molecule type" value="Genomic_DNA"/>
</dbReference>
<gene>
    <name evidence="2" type="ORF">LEP1GSC016_4351</name>
</gene>
<name>M6C4I1_LEPBO</name>
<proteinExistence type="predicted"/>
<keyword evidence="1" id="KW-0812">Transmembrane</keyword>
<comment type="caution">
    <text evidence="2">The sequence shown here is derived from an EMBL/GenBank/DDBJ whole genome shotgun (WGS) entry which is preliminary data.</text>
</comment>
<keyword evidence="1" id="KW-1133">Transmembrane helix</keyword>
<accession>M6C4I1</accession>
<sequence>MYTGAIILSCALQKMIVYPFFPIHYFMTYRTARYNKPNHKKEGDQFEFTGHVHFSKRLFQYDGFQLR</sequence>
<keyword evidence="1" id="KW-0472">Membrane</keyword>